<keyword evidence="2" id="KW-0238">DNA-binding</keyword>
<evidence type="ECO:0000313" key="6">
    <source>
        <dbReference type="EMBL" id="GIJ28551.1"/>
    </source>
</evidence>
<dbReference type="InterPro" id="IPR014757">
    <property type="entry name" value="Tscrpt_reg_IclR_C"/>
</dbReference>
<name>A0ABQ4JEX0_9ACTN</name>
<sequence length="272" mass="29540">MTLLESSRLRYSGRVSATPEEFQPVKSAGRTLDLLELLADQPRPWALGDLARALGIPKSSLHGLLRTLTSRGWVRTDETGTRYRLGLRALRIGAAYLDGDDQVDLLAGVLDELSRRFGEAVHLGRLDGDQVIYLAKRESVHRLRLYSAIGRRLPAHATALGKALLAEHPEHAVDRILTFPLPRLTPHTVTDRDALHAVLAAVRTAGHAVDREENAEGIMCFAMAVPLATPAVDAVSVSVPVSRLRPDLEVAIVAALRETVGGLTQARSMLIA</sequence>
<evidence type="ECO:0000313" key="7">
    <source>
        <dbReference type="Proteomes" id="UP000653076"/>
    </source>
</evidence>
<dbReference type="SMART" id="SM00346">
    <property type="entry name" value="HTH_ICLR"/>
    <property type="match status" value="1"/>
</dbReference>
<dbReference type="PROSITE" id="PS51078">
    <property type="entry name" value="ICLR_ED"/>
    <property type="match status" value="1"/>
</dbReference>
<keyword evidence="3" id="KW-0804">Transcription</keyword>
<feature type="domain" description="IclR-ED" evidence="5">
    <location>
        <begin position="88"/>
        <end position="269"/>
    </location>
</feature>
<dbReference type="Gene3D" id="3.30.450.40">
    <property type="match status" value="1"/>
</dbReference>
<evidence type="ECO:0000259" key="4">
    <source>
        <dbReference type="PROSITE" id="PS51077"/>
    </source>
</evidence>
<dbReference type="Pfam" id="PF01614">
    <property type="entry name" value="IclR_C"/>
    <property type="match status" value="1"/>
</dbReference>
<evidence type="ECO:0000256" key="2">
    <source>
        <dbReference type="ARBA" id="ARBA00023125"/>
    </source>
</evidence>
<proteinExistence type="predicted"/>
<evidence type="ECO:0000259" key="5">
    <source>
        <dbReference type="PROSITE" id="PS51078"/>
    </source>
</evidence>
<keyword evidence="7" id="KW-1185">Reference proteome</keyword>
<dbReference type="PROSITE" id="PS51077">
    <property type="entry name" value="HTH_ICLR"/>
    <property type="match status" value="1"/>
</dbReference>
<protein>
    <submittedName>
        <fullName evidence="6">IclR family transcriptional regulator</fullName>
    </submittedName>
</protein>
<accession>A0ABQ4JEX0</accession>
<dbReference type="InterPro" id="IPR050707">
    <property type="entry name" value="HTH_MetabolicPath_Reg"/>
</dbReference>
<evidence type="ECO:0000256" key="1">
    <source>
        <dbReference type="ARBA" id="ARBA00023015"/>
    </source>
</evidence>
<dbReference type="Pfam" id="PF09339">
    <property type="entry name" value="HTH_IclR"/>
    <property type="match status" value="1"/>
</dbReference>
<dbReference type="SUPFAM" id="SSF55781">
    <property type="entry name" value="GAF domain-like"/>
    <property type="match status" value="1"/>
</dbReference>
<keyword evidence="1" id="KW-0805">Transcription regulation</keyword>
<dbReference type="InterPro" id="IPR005471">
    <property type="entry name" value="Tscrpt_reg_IclR_N"/>
</dbReference>
<dbReference type="InterPro" id="IPR036388">
    <property type="entry name" value="WH-like_DNA-bd_sf"/>
</dbReference>
<dbReference type="PANTHER" id="PTHR30136:SF24">
    <property type="entry name" value="HTH-TYPE TRANSCRIPTIONAL REPRESSOR ALLR"/>
    <property type="match status" value="1"/>
</dbReference>
<dbReference type="InterPro" id="IPR036390">
    <property type="entry name" value="WH_DNA-bd_sf"/>
</dbReference>
<dbReference type="Proteomes" id="UP000653076">
    <property type="component" value="Unassembled WGS sequence"/>
</dbReference>
<organism evidence="6 7">
    <name type="scientific">Micromonospora qiuiae</name>
    <dbReference type="NCBI Taxonomy" id="502268"/>
    <lineage>
        <taxon>Bacteria</taxon>
        <taxon>Bacillati</taxon>
        <taxon>Actinomycetota</taxon>
        <taxon>Actinomycetes</taxon>
        <taxon>Micromonosporales</taxon>
        <taxon>Micromonosporaceae</taxon>
        <taxon>Micromonospora</taxon>
    </lineage>
</organism>
<reference evidence="6 7" key="1">
    <citation type="submission" date="2021-01" db="EMBL/GenBank/DDBJ databases">
        <title>Whole genome shotgun sequence of Verrucosispora qiuiae NBRC 106684.</title>
        <authorList>
            <person name="Komaki H."/>
            <person name="Tamura T."/>
        </authorList>
    </citation>
    <scope>NUCLEOTIDE SEQUENCE [LARGE SCALE GENOMIC DNA]</scope>
    <source>
        <strain evidence="6 7">NBRC 106684</strain>
    </source>
</reference>
<dbReference type="PANTHER" id="PTHR30136">
    <property type="entry name" value="HELIX-TURN-HELIX TRANSCRIPTIONAL REGULATOR, ICLR FAMILY"/>
    <property type="match status" value="1"/>
</dbReference>
<dbReference type="SUPFAM" id="SSF46785">
    <property type="entry name" value="Winged helix' DNA-binding domain"/>
    <property type="match status" value="1"/>
</dbReference>
<feature type="domain" description="HTH iclR-type" evidence="4">
    <location>
        <begin position="25"/>
        <end position="87"/>
    </location>
</feature>
<comment type="caution">
    <text evidence="6">The sequence shown here is derived from an EMBL/GenBank/DDBJ whole genome shotgun (WGS) entry which is preliminary data.</text>
</comment>
<dbReference type="EMBL" id="BOPC01000050">
    <property type="protein sequence ID" value="GIJ28551.1"/>
    <property type="molecule type" value="Genomic_DNA"/>
</dbReference>
<dbReference type="InterPro" id="IPR029016">
    <property type="entry name" value="GAF-like_dom_sf"/>
</dbReference>
<evidence type="ECO:0000256" key="3">
    <source>
        <dbReference type="ARBA" id="ARBA00023163"/>
    </source>
</evidence>
<dbReference type="Gene3D" id="1.10.10.10">
    <property type="entry name" value="Winged helix-like DNA-binding domain superfamily/Winged helix DNA-binding domain"/>
    <property type="match status" value="1"/>
</dbReference>
<gene>
    <name evidence="6" type="ORF">Vqi01_37130</name>
</gene>